<gene>
    <name evidence="2" type="ORF">JMN32_19860</name>
</gene>
<feature type="coiled-coil region" evidence="1">
    <location>
        <begin position="582"/>
        <end position="609"/>
    </location>
</feature>
<sequence length="795" mass="89633">MAAEFPVKAKVDDKDLDDLIKKLRAVGKAADLSEKEMAQLEKQIRDTGRAEKNINGINKSLDNMSGLMNKAAKGALALWSVDKAKEFLTKTVEITAQFQRFKAILNNTLGSESAGAAAFKNILTFAAKTPFQVSQITDGFIKLANRGFVPTNEELTKLGDLTSAMGKDFDQIVEALLDATTGEFERLKEFGIRALKSGNQVRFTFKGVTKEVEFTDRAIRDYILSLGELEGVAGSMAVVSETLGGKLSNASDALDRFFAALGENQGGIIEYFIVQFTELTEAITKFIEVANKNPFDDYVNKEVTEELEKFIKLTKKDQAEAINKTVREIQRWRAELERLEGFYAESKQAQSTEELKQAADKFGFSMAQVEIILEDYNFELEHTKAILKIAEDSFKAFMKEFNKGSEDIKKQTSILGELQKQLNEAKKQRDEAITVDQLAKANLRIQLLDAEIQRLLELGKIQKELAPDLLDKRDPAEEAKRFTDAITKHFGEDFLPDMEAINDALLEDFDKHMQQLYEANQERLKKQKKDEEDHQKYLERLWKAGNDLFDEAISSFSQIEQNKLDERLSTLERQRQVELKMAEENKDARDKINEEFDAKERKIKAKSARREQDLALFNIAIYTAQAVAKAISESPTTFGLPFSAFAIAQGALQVAAVKSQHIPKYKDGVYSIDGPGTETSDSILAALSKNESVVHAKASNQFGWLLKPMIEDSSFDNIKLRELVDQHIPNHLRGDIMRVKTGNNEDGEIKKELRDIKKAIMNKPVSHINVDENGFNVSIQNGQMWTNYASKRYSC</sequence>
<feature type="coiled-coil region" evidence="1">
    <location>
        <begin position="408"/>
        <end position="458"/>
    </location>
</feature>
<accession>A0A937KDG2</accession>
<evidence type="ECO:0000256" key="1">
    <source>
        <dbReference type="SAM" id="Coils"/>
    </source>
</evidence>
<evidence type="ECO:0000313" key="3">
    <source>
        <dbReference type="Proteomes" id="UP000614216"/>
    </source>
</evidence>
<comment type="caution">
    <text evidence="2">The sequence shown here is derived from an EMBL/GenBank/DDBJ whole genome shotgun (WGS) entry which is preliminary data.</text>
</comment>
<feature type="coiled-coil region" evidence="1">
    <location>
        <begin position="23"/>
        <end position="50"/>
    </location>
</feature>
<organism evidence="2 3">
    <name type="scientific">Fulvivirga marina</name>
    <dbReference type="NCBI Taxonomy" id="2494733"/>
    <lineage>
        <taxon>Bacteria</taxon>
        <taxon>Pseudomonadati</taxon>
        <taxon>Bacteroidota</taxon>
        <taxon>Cytophagia</taxon>
        <taxon>Cytophagales</taxon>
        <taxon>Fulvivirgaceae</taxon>
        <taxon>Fulvivirga</taxon>
    </lineage>
</organism>
<keyword evidence="3" id="KW-1185">Reference proteome</keyword>
<evidence type="ECO:0008006" key="4">
    <source>
        <dbReference type="Google" id="ProtNLM"/>
    </source>
</evidence>
<protein>
    <recommendedName>
        <fullName evidence="4">Phage tail tape measure protein domain-containing protein</fullName>
    </recommendedName>
</protein>
<keyword evidence="1" id="KW-0175">Coiled coil</keyword>
<evidence type="ECO:0000313" key="2">
    <source>
        <dbReference type="EMBL" id="MBL6448577.1"/>
    </source>
</evidence>
<dbReference type="EMBL" id="JAEUGD010000064">
    <property type="protein sequence ID" value="MBL6448577.1"/>
    <property type="molecule type" value="Genomic_DNA"/>
</dbReference>
<name>A0A937KDG2_9BACT</name>
<proteinExistence type="predicted"/>
<dbReference type="AlphaFoldDB" id="A0A937KDG2"/>
<feature type="coiled-coil region" evidence="1">
    <location>
        <begin position="315"/>
        <end position="342"/>
    </location>
</feature>
<dbReference type="RefSeq" id="WP_202858112.1">
    <property type="nucleotide sequence ID" value="NZ_JAEUGD010000064.1"/>
</dbReference>
<reference evidence="2" key="1">
    <citation type="submission" date="2021-01" db="EMBL/GenBank/DDBJ databases">
        <title>Fulvivirga kasyanovii gen. nov., sp nov., a novel member of the phylum Bacteroidetes isolated from seawater in a mussel farm.</title>
        <authorList>
            <person name="Zhao L.-H."/>
            <person name="Wang Z.-J."/>
        </authorList>
    </citation>
    <scope>NUCLEOTIDE SEQUENCE</scope>
    <source>
        <strain evidence="2">29W222</strain>
    </source>
</reference>
<dbReference type="Proteomes" id="UP000614216">
    <property type="component" value="Unassembled WGS sequence"/>
</dbReference>